<protein>
    <submittedName>
        <fullName evidence="1">7324_t:CDS:1</fullName>
    </submittedName>
</protein>
<keyword evidence="2" id="KW-1185">Reference proteome</keyword>
<proteinExistence type="predicted"/>
<accession>A0ACA9MNX0</accession>
<dbReference type="EMBL" id="CAJVPW010008060">
    <property type="protein sequence ID" value="CAG8589020.1"/>
    <property type="molecule type" value="Genomic_DNA"/>
</dbReference>
<name>A0ACA9MNX0_9GLOM</name>
<comment type="caution">
    <text evidence="1">The sequence shown here is derived from an EMBL/GenBank/DDBJ whole genome shotgun (WGS) entry which is preliminary data.</text>
</comment>
<gene>
    <name evidence="1" type="ORF">SPELUC_LOCUS6672</name>
</gene>
<evidence type="ECO:0000313" key="2">
    <source>
        <dbReference type="Proteomes" id="UP000789366"/>
    </source>
</evidence>
<dbReference type="Proteomes" id="UP000789366">
    <property type="component" value="Unassembled WGS sequence"/>
</dbReference>
<organism evidence="1 2">
    <name type="scientific">Cetraspora pellucida</name>
    <dbReference type="NCBI Taxonomy" id="1433469"/>
    <lineage>
        <taxon>Eukaryota</taxon>
        <taxon>Fungi</taxon>
        <taxon>Fungi incertae sedis</taxon>
        <taxon>Mucoromycota</taxon>
        <taxon>Glomeromycotina</taxon>
        <taxon>Glomeromycetes</taxon>
        <taxon>Diversisporales</taxon>
        <taxon>Gigasporaceae</taxon>
        <taxon>Cetraspora</taxon>
    </lineage>
</organism>
<evidence type="ECO:0000313" key="1">
    <source>
        <dbReference type="EMBL" id="CAG8589020.1"/>
    </source>
</evidence>
<reference evidence="1" key="1">
    <citation type="submission" date="2021-06" db="EMBL/GenBank/DDBJ databases">
        <authorList>
            <person name="Kallberg Y."/>
            <person name="Tangrot J."/>
            <person name="Rosling A."/>
        </authorList>
    </citation>
    <scope>NUCLEOTIDE SEQUENCE</scope>
    <source>
        <strain evidence="1">28 12/20/2015</strain>
    </source>
</reference>
<sequence>MPTCPRQPVAFHSTKLSSGMKDDKKIETNEVIVTQILESIQELAQLLSSRGIDLSNGKMPSMIQVSRIAYDEEVTAKFKSVSLQFHEAGIEFDLKTAQKYLKIANSKQAIDNK</sequence>